<name>A0A4D9EZR0_9SAUR</name>
<evidence type="ECO:0000313" key="5">
    <source>
        <dbReference type="Proteomes" id="UP000297703"/>
    </source>
</evidence>
<dbReference type="PANTHER" id="PTHR31019:SF1">
    <property type="entry name" value="SMALL INTEGRAL MEMBRANE PROTEIN 14"/>
    <property type="match status" value="1"/>
</dbReference>
<reference evidence="4 5" key="2">
    <citation type="submission" date="2019-04" db="EMBL/GenBank/DDBJ databases">
        <title>The genome sequence of big-headed turtle.</title>
        <authorList>
            <person name="Gong S."/>
        </authorList>
    </citation>
    <scope>NUCLEOTIDE SEQUENCE [LARGE SCALE GENOMIC DNA]</scope>
    <source>
        <strain evidence="4">DO16091913</strain>
        <tissue evidence="4">Muscle</tissue>
    </source>
</reference>
<dbReference type="OrthoDB" id="10054061at2759"/>
<organism evidence="4 5">
    <name type="scientific">Platysternon megacephalum</name>
    <name type="common">big-headed turtle</name>
    <dbReference type="NCBI Taxonomy" id="55544"/>
    <lineage>
        <taxon>Eukaryota</taxon>
        <taxon>Metazoa</taxon>
        <taxon>Chordata</taxon>
        <taxon>Craniata</taxon>
        <taxon>Vertebrata</taxon>
        <taxon>Euteleostomi</taxon>
        <taxon>Archelosauria</taxon>
        <taxon>Testudinata</taxon>
        <taxon>Testudines</taxon>
        <taxon>Cryptodira</taxon>
        <taxon>Durocryptodira</taxon>
        <taxon>Testudinoidea</taxon>
        <taxon>Platysternidae</taxon>
        <taxon>Platysternon</taxon>
    </lineage>
</organism>
<evidence type="ECO:0000256" key="3">
    <source>
        <dbReference type="SAM" id="Phobius"/>
    </source>
</evidence>
<feature type="transmembrane region" description="Helical" evidence="3">
    <location>
        <begin position="176"/>
        <end position="196"/>
    </location>
</feature>
<dbReference type="PANTHER" id="PTHR31019">
    <property type="entry name" value="SMALL INTEGRAL MEMBRANE PROTEIN 14"/>
    <property type="match status" value="1"/>
</dbReference>
<comment type="caution">
    <text evidence="4">The sequence shown here is derived from an EMBL/GenBank/DDBJ whole genome shotgun (WGS) entry which is preliminary data.</text>
</comment>
<protein>
    <recommendedName>
        <fullName evidence="1">Small integral membrane protein 14</fullName>
    </recommendedName>
</protein>
<dbReference type="STRING" id="55544.A0A4D9EZR0"/>
<sequence>MLYLAPLHPGFACMLGTPPVCMQWAVPGAPHRPVRRESKEREAGKALPPSLSRQIRVSWSRLTWSIESKQKGKGSAGLVPGAEPRLLLPVQQPEREGGSGSGSRHGTRLQGWVFTAKFRFLRIIMAEGGFDPCECICSHEHAMRRLINLLRQSQSYCTDTECLQELPGPNSSGDNGISIAMIMMAWVVIALVLFLLRPTNLRGSNMAGKPASPHNGQEPPAPPVD</sequence>
<evidence type="ECO:0000313" key="4">
    <source>
        <dbReference type="EMBL" id="TFK14855.1"/>
    </source>
</evidence>
<keyword evidence="5" id="KW-1185">Reference proteome</keyword>
<dbReference type="InterPro" id="IPR020309">
    <property type="entry name" value="Smim-14"/>
</dbReference>
<evidence type="ECO:0000256" key="2">
    <source>
        <dbReference type="SAM" id="MobiDB-lite"/>
    </source>
</evidence>
<feature type="region of interest" description="Disordered" evidence="2">
    <location>
        <begin position="206"/>
        <end position="225"/>
    </location>
</feature>
<proteinExistence type="predicted"/>
<keyword evidence="3" id="KW-0472">Membrane</keyword>
<keyword evidence="3" id="KW-1133">Transmembrane helix</keyword>
<dbReference type="GO" id="GO:0005783">
    <property type="term" value="C:endoplasmic reticulum"/>
    <property type="evidence" value="ECO:0007669"/>
    <property type="project" value="TreeGrafter"/>
</dbReference>
<dbReference type="AlphaFoldDB" id="A0A4D9EZR0"/>
<keyword evidence="3" id="KW-0812">Transmembrane</keyword>
<dbReference type="EMBL" id="QXTE01000007">
    <property type="protein sequence ID" value="TFK14855.1"/>
    <property type="molecule type" value="Genomic_DNA"/>
</dbReference>
<dbReference type="Proteomes" id="UP000297703">
    <property type="component" value="Unassembled WGS sequence"/>
</dbReference>
<reference evidence="4 5" key="1">
    <citation type="submission" date="2019-04" db="EMBL/GenBank/DDBJ databases">
        <title>Draft genome of the big-headed turtle Platysternon megacephalum.</title>
        <authorList>
            <person name="Gong S."/>
        </authorList>
    </citation>
    <scope>NUCLEOTIDE SEQUENCE [LARGE SCALE GENOMIC DNA]</scope>
    <source>
        <strain evidence="4">DO16091913</strain>
        <tissue evidence="4">Muscle</tissue>
    </source>
</reference>
<dbReference type="Pfam" id="PF11027">
    <property type="entry name" value="DUF2615"/>
    <property type="match status" value="1"/>
</dbReference>
<gene>
    <name evidence="4" type="ORF">DR999_PMT01556</name>
</gene>
<evidence type="ECO:0000256" key="1">
    <source>
        <dbReference type="ARBA" id="ARBA00017902"/>
    </source>
</evidence>
<accession>A0A4D9EZR0</accession>